<dbReference type="PROSITE" id="PS50949">
    <property type="entry name" value="HTH_GNTR"/>
    <property type="match status" value="1"/>
</dbReference>
<organism evidence="5 6">
    <name type="scientific">Planifilum fimeticola</name>
    <dbReference type="NCBI Taxonomy" id="201975"/>
    <lineage>
        <taxon>Bacteria</taxon>
        <taxon>Bacillati</taxon>
        <taxon>Bacillota</taxon>
        <taxon>Bacilli</taxon>
        <taxon>Bacillales</taxon>
        <taxon>Thermoactinomycetaceae</taxon>
        <taxon>Planifilum</taxon>
    </lineage>
</organism>
<dbReference type="Pfam" id="PF00392">
    <property type="entry name" value="GntR"/>
    <property type="match status" value="1"/>
</dbReference>
<dbReference type="AlphaFoldDB" id="A0A2T0LIP2"/>
<dbReference type="InterPro" id="IPR000524">
    <property type="entry name" value="Tscrpt_reg_HTH_GntR"/>
</dbReference>
<accession>A0A2T0LIP2</accession>
<dbReference type="GO" id="GO:0003677">
    <property type="term" value="F:DNA binding"/>
    <property type="evidence" value="ECO:0007669"/>
    <property type="project" value="UniProtKB-KW"/>
</dbReference>
<reference evidence="5 6" key="1">
    <citation type="submission" date="2018-03" db="EMBL/GenBank/DDBJ databases">
        <title>Genomic Encyclopedia of Archaeal and Bacterial Type Strains, Phase II (KMG-II): from individual species to whole genera.</title>
        <authorList>
            <person name="Goeker M."/>
        </authorList>
    </citation>
    <scope>NUCLEOTIDE SEQUENCE [LARGE SCALE GENOMIC DNA]</scope>
    <source>
        <strain evidence="5 6">DSM 44946</strain>
    </source>
</reference>
<evidence type="ECO:0000313" key="6">
    <source>
        <dbReference type="Proteomes" id="UP000237797"/>
    </source>
</evidence>
<dbReference type="SMART" id="SM00345">
    <property type="entry name" value="HTH_GNTR"/>
    <property type="match status" value="1"/>
</dbReference>
<evidence type="ECO:0000256" key="2">
    <source>
        <dbReference type="ARBA" id="ARBA00023125"/>
    </source>
</evidence>
<dbReference type="Gene3D" id="1.20.120.530">
    <property type="entry name" value="GntR ligand-binding domain-like"/>
    <property type="match status" value="1"/>
</dbReference>
<evidence type="ECO:0000256" key="1">
    <source>
        <dbReference type="ARBA" id="ARBA00023015"/>
    </source>
</evidence>
<sequence>MFQPISDNKALSEKIISQITDAVARGDLKPGDRLPTERDLASQFHVSRTVIRDAVKTLSGRGILNVRHGVGIFVAHPSESELDVASRILQQAALQDLFDIRKLLESEGAAWAAQRRQPHHLERLQSIVADARRHTDRPEALSQRDAQFHMAIAEASRNLVLVKVMIALLDLLEKSRRDSLRIPGRAVASLDQHEEIADAIEKQDPERAKRAMLEHLDAVEQSIRRLYQKP</sequence>
<dbReference type="EMBL" id="PVNE01000002">
    <property type="protein sequence ID" value="PRX42321.1"/>
    <property type="molecule type" value="Genomic_DNA"/>
</dbReference>
<dbReference type="SUPFAM" id="SSF48008">
    <property type="entry name" value="GntR ligand-binding domain-like"/>
    <property type="match status" value="1"/>
</dbReference>
<name>A0A2T0LIP2_9BACL</name>
<dbReference type="InterPro" id="IPR008920">
    <property type="entry name" value="TF_FadR/GntR_C"/>
</dbReference>
<dbReference type="InterPro" id="IPR011711">
    <property type="entry name" value="GntR_C"/>
</dbReference>
<dbReference type="PANTHER" id="PTHR43537:SF5">
    <property type="entry name" value="UXU OPERON TRANSCRIPTIONAL REGULATOR"/>
    <property type="match status" value="1"/>
</dbReference>
<dbReference type="Pfam" id="PF07729">
    <property type="entry name" value="FCD"/>
    <property type="match status" value="1"/>
</dbReference>
<keyword evidence="1" id="KW-0805">Transcription regulation</keyword>
<evidence type="ECO:0000313" key="5">
    <source>
        <dbReference type="EMBL" id="PRX42321.1"/>
    </source>
</evidence>
<keyword evidence="6" id="KW-1185">Reference proteome</keyword>
<keyword evidence="2" id="KW-0238">DNA-binding</keyword>
<dbReference type="CDD" id="cd07377">
    <property type="entry name" value="WHTH_GntR"/>
    <property type="match status" value="1"/>
</dbReference>
<dbReference type="OrthoDB" id="9782299at2"/>
<dbReference type="Proteomes" id="UP000237797">
    <property type="component" value="Unassembled WGS sequence"/>
</dbReference>
<dbReference type="RefSeq" id="WP_106343842.1">
    <property type="nucleotide sequence ID" value="NZ_PVNE01000002.1"/>
</dbReference>
<proteinExistence type="predicted"/>
<protein>
    <submittedName>
        <fullName evidence="5">GntR family transcriptional regulator</fullName>
    </submittedName>
</protein>
<evidence type="ECO:0000259" key="4">
    <source>
        <dbReference type="PROSITE" id="PS50949"/>
    </source>
</evidence>
<dbReference type="GO" id="GO:0003700">
    <property type="term" value="F:DNA-binding transcription factor activity"/>
    <property type="evidence" value="ECO:0007669"/>
    <property type="project" value="InterPro"/>
</dbReference>
<keyword evidence="3" id="KW-0804">Transcription</keyword>
<dbReference type="SMART" id="SM00895">
    <property type="entry name" value="FCD"/>
    <property type="match status" value="1"/>
</dbReference>
<gene>
    <name evidence="5" type="ORF">CLV97_102109</name>
</gene>
<feature type="domain" description="HTH gntR-type" evidence="4">
    <location>
        <begin position="9"/>
        <end position="77"/>
    </location>
</feature>
<dbReference type="SUPFAM" id="SSF46785">
    <property type="entry name" value="Winged helix' DNA-binding domain"/>
    <property type="match status" value="1"/>
</dbReference>
<evidence type="ECO:0000256" key="3">
    <source>
        <dbReference type="ARBA" id="ARBA00023163"/>
    </source>
</evidence>
<comment type="caution">
    <text evidence="5">The sequence shown here is derived from an EMBL/GenBank/DDBJ whole genome shotgun (WGS) entry which is preliminary data.</text>
</comment>
<dbReference type="InterPro" id="IPR036388">
    <property type="entry name" value="WH-like_DNA-bd_sf"/>
</dbReference>
<dbReference type="Gene3D" id="1.10.10.10">
    <property type="entry name" value="Winged helix-like DNA-binding domain superfamily/Winged helix DNA-binding domain"/>
    <property type="match status" value="1"/>
</dbReference>
<dbReference type="PANTHER" id="PTHR43537">
    <property type="entry name" value="TRANSCRIPTIONAL REGULATOR, GNTR FAMILY"/>
    <property type="match status" value="1"/>
</dbReference>
<dbReference type="InterPro" id="IPR036390">
    <property type="entry name" value="WH_DNA-bd_sf"/>
</dbReference>
<dbReference type="PRINTS" id="PR00035">
    <property type="entry name" value="HTHGNTR"/>
</dbReference>